<dbReference type="AlphaFoldDB" id="A0A7I7MQ53"/>
<organism evidence="1 2">
    <name type="scientific">Mycobacterium shinjukuense</name>
    <dbReference type="NCBI Taxonomy" id="398694"/>
    <lineage>
        <taxon>Bacteria</taxon>
        <taxon>Bacillati</taxon>
        <taxon>Actinomycetota</taxon>
        <taxon>Actinomycetes</taxon>
        <taxon>Mycobacteriales</taxon>
        <taxon>Mycobacteriaceae</taxon>
        <taxon>Mycobacterium</taxon>
    </lineage>
</organism>
<dbReference type="KEGG" id="mshj:MSHI_23070"/>
<evidence type="ECO:0000313" key="1">
    <source>
        <dbReference type="EMBL" id="BBX74401.1"/>
    </source>
</evidence>
<gene>
    <name evidence="1" type="ORF">MSHI_23070</name>
</gene>
<evidence type="ECO:0000313" key="2">
    <source>
        <dbReference type="Proteomes" id="UP000467236"/>
    </source>
</evidence>
<dbReference type="EMBL" id="AP022575">
    <property type="protein sequence ID" value="BBX74401.1"/>
    <property type="molecule type" value="Genomic_DNA"/>
</dbReference>
<dbReference type="Proteomes" id="UP000467236">
    <property type="component" value="Chromosome"/>
</dbReference>
<proteinExistence type="predicted"/>
<accession>A0A7I7MQ53</accession>
<keyword evidence="2" id="KW-1185">Reference proteome</keyword>
<reference evidence="1 2" key="1">
    <citation type="journal article" date="2019" name="Emerg. Microbes Infect.">
        <title>Comprehensive subspecies identification of 175 nontuberculous mycobacteria species based on 7547 genomic profiles.</title>
        <authorList>
            <person name="Matsumoto Y."/>
            <person name="Kinjo T."/>
            <person name="Motooka D."/>
            <person name="Nabeya D."/>
            <person name="Jung N."/>
            <person name="Uechi K."/>
            <person name="Horii T."/>
            <person name="Iida T."/>
            <person name="Fujita J."/>
            <person name="Nakamura S."/>
        </authorList>
    </citation>
    <scope>NUCLEOTIDE SEQUENCE [LARGE SCALE GENOMIC DNA]</scope>
    <source>
        <strain evidence="1 2">JCM 14233</strain>
    </source>
</reference>
<protein>
    <submittedName>
        <fullName evidence="1">Uncharacterized protein</fullName>
    </submittedName>
</protein>
<name>A0A7I7MQ53_9MYCO</name>
<sequence>MPNSFHVAGTCTQGGAARIEGINQAGLTRQIHTIQMRLLDLAKAKTQALAAARHIDLQASVPSTNRLAKAK</sequence>
<dbReference type="RefSeq" id="WP_232065331.1">
    <property type="nucleotide sequence ID" value="NZ_AP022575.1"/>
</dbReference>